<dbReference type="FunFam" id="3.30.70.270:FF:000001">
    <property type="entry name" value="Diguanylate cyclase domain protein"/>
    <property type="match status" value="1"/>
</dbReference>
<dbReference type="EMBL" id="FOOU01000001">
    <property type="protein sequence ID" value="SFF88618.1"/>
    <property type="molecule type" value="Genomic_DNA"/>
</dbReference>
<keyword evidence="5" id="KW-0472">Membrane</keyword>
<dbReference type="OrthoDB" id="9803824at2"/>
<dbReference type="Pfam" id="PF00990">
    <property type="entry name" value="GGDEF"/>
    <property type="match status" value="1"/>
</dbReference>
<evidence type="ECO:0000256" key="5">
    <source>
        <dbReference type="SAM" id="Phobius"/>
    </source>
</evidence>
<dbReference type="SUPFAM" id="SSF49785">
    <property type="entry name" value="Galactose-binding domain-like"/>
    <property type="match status" value="1"/>
</dbReference>
<dbReference type="SUPFAM" id="SSF55073">
    <property type="entry name" value="Nucleotide cyclase"/>
    <property type="match status" value="1"/>
</dbReference>
<name>A0A1I2MCH9_9GAMM</name>
<dbReference type="PROSITE" id="PS50887">
    <property type="entry name" value="GGDEF"/>
    <property type="match status" value="1"/>
</dbReference>
<dbReference type="GO" id="GO:0005886">
    <property type="term" value="C:plasma membrane"/>
    <property type="evidence" value="ECO:0007669"/>
    <property type="project" value="TreeGrafter"/>
</dbReference>
<comment type="cofactor">
    <cofactor evidence="1">
        <name>Mg(2+)</name>
        <dbReference type="ChEBI" id="CHEBI:18420"/>
    </cofactor>
</comment>
<dbReference type="Proteomes" id="UP000198623">
    <property type="component" value="Unassembled WGS sequence"/>
</dbReference>
<keyword evidence="4" id="KW-0175">Coiled coil</keyword>
<dbReference type="RefSeq" id="WP_090723956.1">
    <property type="nucleotide sequence ID" value="NZ_FOOU01000001.1"/>
</dbReference>
<evidence type="ECO:0000256" key="2">
    <source>
        <dbReference type="ARBA" id="ARBA00012528"/>
    </source>
</evidence>
<organism evidence="7 8">
    <name type="scientific">Neptunomonas qingdaonensis</name>
    <dbReference type="NCBI Taxonomy" id="1045558"/>
    <lineage>
        <taxon>Bacteria</taxon>
        <taxon>Pseudomonadati</taxon>
        <taxon>Pseudomonadota</taxon>
        <taxon>Gammaproteobacteria</taxon>
        <taxon>Oceanospirillales</taxon>
        <taxon>Oceanospirillaceae</taxon>
        <taxon>Neptunomonas</taxon>
    </lineage>
</organism>
<evidence type="ECO:0000313" key="7">
    <source>
        <dbReference type="EMBL" id="SFF88618.1"/>
    </source>
</evidence>
<dbReference type="InterPro" id="IPR043128">
    <property type="entry name" value="Rev_trsase/Diguanyl_cyclase"/>
</dbReference>
<feature type="domain" description="GGDEF" evidence="6">
    <location>
        <begin position="463"/>
        <end position="592"/>
    </location>
</feature>
<comment type="catalytic activity">
    <reaction evidence="3">
        <text>2 GTP = 3',3'-c-di-GMP + 2 diphosphate</text>
        <dbReference type="Rhea" id="RHEA:24898"/>
        <dbReference type="ChEBI" id="CHEBI:33019"/>
        <dbReference type="ChEBI" id="CHEBI:37565"/>
        <dbReference type="ChEBI" id="CHEBI:58805"/>
        <dbReference type="EC" id="2.7.7.65"/>
    </reaction>
</comment>
<feature type="transmembrane region" description="Helical" evidence="5">
    <location>
        <begin position="351"/>
        <end position="369"/>
    </location>
</feature>
<sequence length="592" mass="67147">MSVFYLKCIRSRLSAYLFQLCCFLRRSILHVIACLTLILIPCLVSAHGETKNIDSNWQYRWGDSPFTAKGIPEWAVGDEDSDQWKSIDFPSNPPGRNGKKNVWYRTILGDQSVWRDPVIYIYSVDLITEVYIDGQQIYHYGSFDKNGQGQFEGWPWHMITLPMDFAGKMIYFRIYSSATDIGLWGEVKLMERIDLLHHVIEDSLTDIVVSCLSLLISLLAFMFSFVKSNRRSFLLVSFFTFASGVMLFAQSQAKQLLVNAPLMWDHLAATGYFALPIAMAMLFDSWHSWKFTKIIKAVWVFHLVFAIFAIGGSLTGMLELSSMYLLFDIFLTVSLLILFVNTFLQFKQVKGVVKVLISTFAIFSIFLLIDMGEAYGFIPWTRMPLAVGLLLFSITMVAVSLKHFAVVQKELKELNATLEQKVEDRTAELKRLASTDSLTSLMNRRAFYEEAKRVFSKAKRYERCISVLVLDVDHFKQFNDQYGHGIGDAVLIKVANCIQTMCRESDLSARLGGEEFVILLEEADAKKALLIAERLRQLVSEITIPDVAGRITLCVGITTIGADIENLDALIKRADSGMYLAKNNGRNKCQVA</sequence>
<feature type="coiled-coil region" evidence="4">
    <location>
        <begin position="404"/>
        <end position="435"/>
    </location>
</feature>
<dbReference type="InterPro" id="IPR029787">
    <property type="entry name" value="Nucleotide_cyclase"/>
</dbReference>
<dbReference type="PANTHER" id="PTHR45138:SF9">
    <property type="entry name" value="DIGUANYLATE CYCLASE DGCM-RELATED"/>
    <property type="match status" value="1"/>
</dbReference>
<dbReference type="SMART" id="SM00267">
    <property type="entry name" value="GGDEF"/>
    <property type="match status" value="1"/>
</dbReference>
<protein>
    <recommendedName>
        <fullName evidence="2">diguanylate cyclase</fullName>
        <ecNumber evidence="2">2.7.7.65</ecNumber>
    </recommendedName>
</protein>
<dbReference type="GO" id="GO:1902201">
    <property type="term" value="P:negative regulation of bacterial-type flagellum-dependent cell motility"/>
    <property type="evidence" value="ECO:0007669"/>
    <property type="project" value="TreeGrafter"/>
</dbReference>
<feature type="transmembrane region" description="Helical" evidence="5">
    <location>
        <begin position="324"/>
        <end position="344"/>
    </location>
</feature>
<dbReference type="InterPro" id="IPR008979">
    <property type="entry name" value="Galactose-bd-like_sf"/>
</dbReference>
<dbReference type="GO" id="GO:0043709">
    <property type="term" value="P:cell adhesion involved in single-species biofilm formation"/>
    <property type="evidence" value="ECO:0007669"/>
    <property type="project" value="TreeGrafter"/>
</dbReference>
<dbReference type="EC" id="2.7.7.65" evidence="2"/>
<evidence type="ECO:0000256" key="1">
    <source>
        <dbReference type="ARBA" id="ARBA00001946"/>
    </source>
</evidence>
<evidence type="ECO:0000256" key="4">
    <source>
        <dbReference type="SAM" id="Coils"/>
    </source>
</evidence>
<feature type="transmembrane region" description="Helical" evidence="5">
    <location>
        <begin position="233"/>
        <end position="249"/>
    </location>
</feature>
<dbReference type="Gene3D" id="3.30.70.270">
    <property type="match status" value="1"/>
</dbReference>
<feature type="transmembrane region" description="Helical" evidence="5">
    <location>
        <begin position="207"/>
        <end position="226"/>
    </location>
</feature>
<evidence type="ECO:0000313" key="8">
    <source>
        <dbReference type="Proteomes" id="UP000198623"/>
    </source>
</evidence>
<proteinExistence type="predicted"/>
<dbReference type="NCBIfam" id="TIGR00254">
    <property type="entry name" value="GGDEF"/>
    <property type="match status" value="1"/>
</dbReference>
<gene>
    <name evidence="7" type="ORF">SAMN05216175_101527</name>
</gene>
<dbReference type="GO" id="GO:0052621">
    <property type="term" value="F:diguanylate cyclase activity"/>
    <property type="evidence" value="ECO:0007669"/>
    <property type="project" value="UniProtKB-EC"/>
</dbReference>
<dbReference type="CDD" id="cd01949">
    <property type="entry name" value="GGDEF"/>
    <property type="match status" value="1"/>
</dbReference>
<feature type="transmembrane region" description="Helical" evidence="5">
    <location>
        <begin position="298"/>
        <end position="318"/>
    </location>
</feature>
<keyword evidence="5" id="KW-1133">Transmembrane helix</keyword>
<dbReference type="InterPro" id="IPR050469">
    <property type="entry name" value="Diguanylate_Cyclase"/>
</dbReference>
<reference evidence="8" key="1">
    <citation type="submission" date="2016-10" db="EMBL/GenBank/DDBJ databases">
        <authorList>
            <person name="Varghese N."/>
            <person name="Submissions S."/>
        </authorList>
    </citation>
    <scope>NUCLEOTIDE SEQUENCE [LARGE SCALE GENOMIC DNA]</scope>
    <source>
        <strain evidence="8">CGMCC 1.10971</strain>
    </source>
</reference>
<dbReference type="AlphaFoldDB" id="A0A1I2MCH9"/>
<feature type="transmembrane region" description="Helical" evidence="5">
    <location>
        <begin position="269"/>
        <end position="286"/>
    </location>
</feature>
<feature type="transmembrane region" description="Helical" evidence="5">
    <location>
        <begin position="381"/>
        <end position="401"/>
    </location>
</feature>
<dbReference type="STRING" id="1045558.SAMN05216175_101527"/>
<keyword evidence="8" id="KW-1185">Reference proteome</keyword>
<dbReference type="PANTHER" id="PTHR45138">
    <property type="entry name" value="REGULATORY COMPONENTS OF SENSORY TRANSDUCTION SYSTEM"/>
    <property type="match status" value="1"/>
</dbReference>
<accession>A0A1I2MCH9</accession>
<evidence type="ECO:0000256" key="3">
    <source>
        <dbReference type="ARBA" id="ARBA00034247"/>
    </source>
</evidence>
<dbReference type="Gene3D" id="2.60.120.260">
    <property type="entry name" value="Galactose-binding domain-like"/>
    <property type="match status" value="1"/>
</dbReference>
<dbReference type="InterPro" id="IPR000160">
    <property type="entry name" value="GGDEF_dom"/>
</dbReference>
<evidence type="ECO:0000259" key="6">
    <source>
        <dbReference type="PROSITE" id="PS50887"/>
    </source>
</evidence>
<keyword evidence="5" id="KW-0812">Transmembrane</keyword>